<dbReference type="HOGENOM" id="CLU_048711_3_0_9"/>
<organism evidence="6 7">
    <name type="scientific">Pelotomaculum thermopropionicum (strain DSM 13744 / JCM 10971 / SI)</name>
    <dbReference type="NCBI Taxonomy" id="370438"/>
    <lineage>
        <taxon>Bacteria</taxon>
        <taxon>Bacillati</taxon>
        <taxon>Bacillota</taxon>
        <taxon>Clostridia</taxon>
        <taxon>Eubacteriales</taxon>
        <taxon>Desulfotomaculaceae</taxon>
        <taxon>Pelotomaculum</taxon>
    </lineage>
</organism>
<evidence type="ECO:0000313" key="6">
    <source>
        <dbReference type="EMBL" id="BAF59002.1"/>
    </source>
</evidence>
<dbReference type="GO" id="GO:0000902">
    <property type="term" value="P:cell morphogenesis"/>
    <property type="evidence" value="ECO:0007669"/>
    <property type="project" value="InterPro"/>
</dbReference>
<comment type="subunit">
    <text evidence="4">Interacts with MinD and FtsZ.</text>
</comment>
<evidence type="ECO:0000259" key="5">
    <source>
        <dbReference type="Pfam" id="PF03775"/>
    </source>
</evidence>
<dbReference type="eggNOG" id="COG0850">
    <property type="taxonomic scope" value="Bacteria"/>
</dbReference>
<dbReference type="GO" id="GO:1901891">
    <property type="term" value="P:regulation of cell septum assembly"/>
    <property type="evidence" value="ECO:0007669"/>
    <property type="project" value="InterPro"/>
</dbReference>
<dbReference type="Gene3D" id="2.160.20.70">
    <property type="match status" value="1"/>
</dbReference>
<dbReference type="InterPro" id="IPR036145">
    <property type="entry name" value="MinC_C_sf"/>
</dbReference>
<feature type="domain" description="Septum formation inhibitor MinC C-terminal" evidence="5">
    <location>
        <begin position="35"/>
        <end position="133"/>
    </location>
</feature>
<name>A5D432_PELTS</name>
<dbReference type="EMBL" id="AP009389">
    <property type="protein sequence ID" value="BAF59002.1"/>
    <property type="molecule type" value="Genomic_DNA"/>
</dbReference>
<keyword evidence="1" id="KW-0132">Cell division</keyword>
<accession>A5D432</accession>
<dbReference type="NCBIfam" id="TIGR01222">
    <property type="entry name" value="minC"/>
    <property type="match status" value="1"/>
</dbReference>
<protein>
    <submittedName>
        <fullName evidence="6">Septum formation inhibitor</fullName>
    </submittedName>
</protein>
<dbReference type="GO" id="GO:0000917">
    <property type="term" value="P:division septum assembly"/>
    <property type="evidence" value="ECO:0007669"/>
    <property type="project" value="UniProtKB-KW"/>
</dbReference>
<dbReference type="Proteomes" id="UP000006556">
    <property type="component" value="Chromosome"/>
</dbReference>
<dbReference type="InterPro" id="IPR016098">
    <property type="entry name" value="CAP/MinC_C"/>
</dbReference>
<reference evidence="7" key="1">
    <citation type="journal article" date="2008" name="Genome Res.">
        <title>The genome of Pelotomaculum thermopropionicum reveals niche-associated evolution in anaerobic microbiota.</title>
        <authorList>
            <person name="Kosaka T."/>
            <person name="Kato S."/>
            <person name="Shimoyama T."/>
            <person name="Ishii S."/>
            <person name="Abe T."/>
            <person name="Watanabe K."/>
        </authorList>
    </citation>
    <scope>NUCLEOTIDE SEQUENCE [LARGE SCALE GENOMIC DNA]</scope>
    <source>
        <strain evidence="7">DSM 13744 / JCM 10971 / SI</strain>
    </source>
</reference>
<dbReference type="PANTHER" id="PTHR34108:SF1">
    <property type="entry name" value="SEPTUM SITE-DETERMINING PROTEIN MINC"/>
    <property type="match status" value="1"/>
</dbReference>
<dbReference type="InterPro" id="IPR005526">
    <property type="entry name" value="Septum_form_inhib_MinC_C"/>
</dbReference>
<evidence type="ECO:0000313" key="7">
    <source>
        <dbReference type="Proteomes" id="UP000006556"/>
    </source>
</evidence>
<gene>
    <name evidence="6" type="primary">MinC</name>
    <name evidence="6" type="ordered locus">PTH_0821</name>
</gene>
<dbReference type="InterPro" id="IPR013033">
    <property type="entry name" value="MinC"/>
</dbReference>
<dbReference type="AlphaFoldDB" id="A5D432"/>
<dbReference type="SUPFAM" id="SSF63848">
    <property type="entry name" value="Cell-division inhibitor MinC, C-terminal domain"/>
    <property type="match status" value="1"/>
</dbReference>
<evidence type="ECO:0000256" key="2">
    <source>
        <dbReference type="ARBA" id="ARBA00023210"/>
    </source>
</evidence>
<dbReference type="PANTHER" id="PTHR34108">
    <property type="entry name" value="SEPTUM SITE-DETERMINING PROTEIN MINC"/>
    <property type="match status" value="1"/>
</dbReference>
<sequence length="147" mass="15574">MASSKGGIYNDILSRPGQGFPADKDDLIDENTILVQRTLRSGQSIRYNGNIVVLGDVNPGAEVVASGNVIVMGALRGVVHAGAGGDENAVIMAFRLQPTQLRIANHITRPPDNENVDAENPEVARIKNGVVTIEAFQTGGERQGKVT</sequence>
<dbReference type="KEGG" id="pth:PTH_0821"/>
<dbReference type="Pfam" id="PF03775">
    <property type="entry name" value="MinC_C"/>
    <property type="match status" value="1"/>
</dbReference>
<proteinExistence type="predicted"/>
<dbReference type="STRING" id="370438.PTH_0821"/>
<evidence type="ECO:0000256" key="1">
    <source>
        <dbReference type="ARBA" id="ARBA00022618"/>
    </source>
</evidence>
<keyword evidence="2" id="KW-0717">Septation</keyword>
<keyword evidence="7" id="KW-1185">Reference proteome</keyword>
<keyword evidence="3" id="KW-0131">Cell cycle</keyword>
<evidence type="ECO:0000256" key="3">
    <source>
        <dbReference type="ARBA" id="ARBA00023306"/>
    </source>
</evidence>
<evidence type="ECO:0000256" key="4">
    <source>
        <dbReference type="ARBA" id="ARBA00046874"/>
    </source>
</evidence>